<proteinExistence type="predicted"/>
<sequence length="86" mass="10302">MSLELASKKTYCHISDKQKKEIYEFAKKNPNYKQHKIANKFINCYPELRIDQLTVSKILKKTDEYQQVQDDVQAKNTFHYCFVKHS</sequence>
<name>A0ACA9QZE0_9GLOM</name>
<dbReference type="Proteomes" id="UP000789366">
    <property type="component" value="Unassembled WGS sequence"/>
</dbReference>
<keyword evidence="2" id="KW-1185">Reference proteome</keyword>
<evidence type="ECO:0000313" key="1">
    <source>
        <dbReference type="EMBL" id="CAG8770170.1"/>
    </source>
</evidence>
<dbReference type="EMBL" id="CAJVPW010053534">
    <property type="protein sequence ID" value="CAG8770170.1"/>
    <property type="molecule type" value="Genomic_DNA"/>
</dbReference>
<organism evidence="1 2">
    <name type="scientific">Cetraspora pellucida</name>
    <dbReference type="NCBI Taxonomy" id="1433469"/>
    <lineage>
        <taxon>Eukaryota</taxon>
        <taxon>Fungi</taxon>
        <taxon>Fungi incertae sedis</taxon>
        <taxon>Mucoromycota</taxon>
        <taxon>Glomeromycotina</taxon>
        <taxon>Glomeromycetes</taxon>
        <taxon>Diversisporales</taxon>
        <taxon>Gigasporaceae</taxon>
        <taxon>Cetraspora</taxon>
    </lineage>
</organism>
<accession>A0ACA9QZE0</accession>
<evidence type="ECO:0000313" key="2">
    <source>
        <dbReference type="Proteomes" id="UP000789366"/>
    </source>
</evidence>
<comment type="caution">
    <text evidence="1">The sequence shown here is derived from an EMBL/GenBank/DDBJ whole genome shotgun (WGS) entry which is preliminary data.</text>
</comment>
<reference evidence="1" key="1">
    <citation type="submission" date="2021-06" db="EMBL/GenBank/DDBJ databases">
        <authorList>
            <person name="Kallberg Y."/>
            <person name="Tangrot J."/>
            <person name="Rosling A."/>
        </authorList>
    </citation>
    <scope>NUCLEOTIDE SEQUENCE</scope>
    <source>
        <strain evidence="1">28 12/20/2015</strain>
    </source>
</reference>
<protein>
    <submittedName>
        <fullName evidence="1">1920_t:CDS:1</fullName>
    </submittedName>
</protein>
<feature type="non-terminal residue" evidence="1">
    <location>
        <position position="86"/>
    </location>
</feature>
<gene>
    <name evidence="1" type="ORF">SPELUC_LOCUS15724</name>
</gene>